<evidence type="ECO:0000313" key="3">
    <source>
        <dbReference type="Proteomes" id="UP000677152"/>
    </source>
</evidence>
<proteinExistence type="predicted"/>
<sequence>MPLPADHPPRVVIVGAGLAGTATAIRLLRFAAEPVEVRLVERRAAHRSAGVAYHPDGNHWHHVFNIQAGRMSVFREDVDDFVSWANTEADRSSWSDEWRGAEFTESGPAPRRVYADYLADRLAAAAREAAPGVRLVEVDGEVVDVEPDGDGHRLLVELPASAGGGRERVRADHVVLATGLEEKDLPFAADVADHPAFVRRPYSQGGLERVLAAPPDASVVIVGTLLSAYDSAALLLRRGHTGRIRMLSGSGRTLRTYPTDHRHRVLDLPPPRLSGPRYEGRDALVRRWLAEWRRACGALVGAHPDVAPAVVAERVLKAWEPHLPEVMARIPTPELRALLDAHGGLLATLRVSAVEHTTGVVDAALAEGDRLTAESGRVAGIRAVDGGSLVVSLVDGREFPADLVISNFGREPDYERVDSALWRGLLRTGLAVPHARTGRGIEVDADGALLCPGGAERGGLWAVGGPREGDEVVRNGRLGAFSFNLAAIKNHSVGVASALLRRLESGYGEPGRADPEHAEPQARADFERAVDLDVRRMATPDRAGREALAGELADAVRSARERWGGAVTPSARELRTAVNEAASARLNDLSVTPRELRDRLGLGETLSQ</sequence>
<gene>
    <name evidence="2" type="ORF">KCV87_35225</name>
</gene>
<dbReference type="Proteomes" id="UP000677152">
    <property type="component" value="Chromosome"/>
</dbReference>
<accession>A0AA45L7A6</accession>
<reference evidence="2" key="1">
    <citation type="submission" date="2021-04" db="EMBL/GenBank/DDBJ databases">
        <title>Genomic sequence of Actinosynnema pretiosum subsp. pretiosum ATCC 31280 (C-14919).</title>
        <authorList>
            <person name="Bai L."/>
            <person name="Wang X."/>
            <person name="Xiao Y."/>
        </authorList>
    </citation>
    <scope>NUCLEOTIDE SEQUENCE</scope>
    <source>
        <strain evidence="2">ATCC 31280</strain>
    </source>
</reference>
<dbReference type="Pfam" id="PF13454">
    <property type="entry name" value="NAD_binding_9"/>
    <property type="match status" value="1"/>
</dbReference>
<dbReference type="PRINTS" id="PR00368">
    <property type="entry name" value="FADPNR"/>
</dbReference>
<dbReference type="InterPro" id="IPR038732">
    <property type="entry name" value="HpyO/CreE_NAD-binding"/>
</dbReference>
<dbReference type="PANTHER" id="PTHR40254:SF1">
    <property type="entry name" value="BLR0577 PROTEIN"/>
    <property type="match status" value="1"/>
</dbReference>
<name>A0AA45L7A6_9PSEU</name>
<feature type="domain" description="FAD-dependent urate hydroxylase HpyO/Asp monooxygenase CreE-like FAD/NAD(P)-binding" evidence="1">
    <location>
        <begin position="12"/>
        <end position="179"/>
    </location>
</feature>
<evidence type="ECO:0000313" key="2">
    <source>
        <dbReference type="EMBL" id="QUF04490.1"/>
    </source>
</evidence>
<evidence type="ECO:0000259" key="1">
    <source>
        <dbReference type="Pfam" id="PF13454"/>
    </source>
</evidence>
<organism evidence="2 3">
    <name type="scientific">Actinosynnema pretiosum subsp. pretiosum</name>
    <dbReference type="NCBI Taxonomy" id="103721"/>
    <lineage>
        <taxon>Bacteria</taxon>
        <taxon>Bacillati</taxon>
        <taxon>Actinomycetota</taxon>
        <taxon>Actinomycetes</taxon>
        <taxon>Pseudonocardiales</taxon>
        <taxon>Pseudonocardiaceae</taxon>
        <taxon>Actinosynnema</taxon>
    </lineage>
</organism>
<dbReference type="PANTHER" id="PTHR40254">
    <property type="entry name" value="BLR0577 PROTEIN"/>
    <property type="match status" value="1"/>
</dbReference>
<dbReference type="SUPFAM" id="SSF51905">
    <property type="entry name" value="FAD/NAD(P)-binding domain"/>
    <property type="match status" value="2"/>
</dbReference>
<dbReference type="AlphaFoldDB" id="A0AA45L7A6"/>
<protein>
    <submittedName>
        <fullName evidence="2">FAD/NAD(P)-binding protein</fullName>
    </submittedName>
</protein>
<dbReference type="InterPro" id="IPR036188">
    <property type="entry name" value="FAD/NAD-bd_sf"/>
</dbReference>
<dbReference type="EMBL" id="CP073249">
    <property type="protein sequence ID" value="QUF04490.1"/>
    <property type="molecule type" value="Genomic_DNA"/>
</dbReference>
<dbReference type="Gene3D" id="3.50.50.60">
    <property type="entry name" value="FAD/NAD(P)-binding domain"/>
    <property type="match status" value="1"/>
</dbReference>
<dbReference type="InterPro" id="IPR052189">
    <property type="entry name" value="L-asp_N-monooxygenase_NS-form"/>
</dbReference>